<protein>
    <submittedName>
        <fullName evidence="8">DNA damage-inducible protein F</fullName>
    </submittedName>
</protein>
<organism evidence="8">
    <name type="scientific">bioreactor metagenome</name>
    <dbReference type="NCBI Taxonomy" id="1076179"/>
    <lineage>
        <taxon>unclassified sequences</taxon>
        <taxon>metagenomes</taxon>
        <taxon>ecological metagenomes</taxon>
    </lineage>
</organism>
<dbReference type="PANTHER" id="PTHR43298">
    <property type="entry name" value="MULTIDRUG RESISTANCE PROTEIN NORM-RELATED"/>
    <property type="match status" value="1"/>
</dbReference>
<accession>A0A644WZE6</accession>
<dbReference type="GO" id="GO:0015297">
    <property type="term" value="F:antiporter activity"/>
    <property type="evidence" value="ECO:0007669"/>
    <property type="project" value="InterPro"/>
</dbReference>
<feature type="transmembrane region" description="Helical" evidence="7">
    <location>
        <begin position="184"/>
        <end position="205"/>
    </location>
</feature>
<dbReference type="InterPro" id="IPR050222">
    <property type="entry name" value="MATE_MdtK"/>
</dbReference>
<dbReference type="AlphaFoldDB" id="A0A644WZE6"/>
<comment type="similarity">
    <text evidence="2">Belongs to the multi antimicrobial extrusion (MATE) (TC 2.A.66.1) family.</text>
</comment>
<evidence type="ECO:0000256" key="7">
    <source>
        <dbReference type="SAM" id="Phobius"/>
    </source>
</evidence>
<dbReference type="CDD" id="cd13136">
    <property type="entry name" value="MATE_DinF_like"/>
    <property type="match status" value="1"/>
</dbReference>
<feature type="transmembrane region" description="Helical" evidence="7">
    <location>
        <begin position="380"/>
        <end position="399"/>
    </location>
</feature>
<keyword evidence="6 7" id="KW-0472">Membrane</keyword>
<feature type="transmembrane region" description="Helical" evidence="7">
    <location>
        <begin position="308"/>
        <end position="329"/>
    </location>
</feature>
<feature type="transmembrane region" description="Helical" evidence="7">
    <location>
        <begin position="405"/>
        <end position="424"/>
    </location>
</feature>
<proteinExistence type="inferred from homology"/>
<keyword evidence="4 7" id="KW-0812">Transmembrane</keyword>
<keyword evidence="5 7" id="KW-1133">Transmembrane helix</keyword>
<dbReference type="InterPro" id="IPR044644">
    <property type="entry name" value="DinF-like"/>
</dbReference>
<dbReference type="InterPro" id="IPR002528">
    <property type="entry name" value="MATE_fam"/>
</dbReference>
<evidence type="ECO:0000256" key="4">
    <source>
        <dbReference type="ARBA" id="ARBA00022692"/>
    </source>
</evidence>
<reference evidence="8" key="1">
    <citation type="submission" date="2019-08" db="EMBL/GenBank/DDBJ databases">
        <authorList>
            <person name="Kucharzyk K."/>
            <person name="Murdoch R.W."/>
            <person name="Higgins S."/>
            <person name="Loffler F."/>
        </authorList>
    </citation>
    <scope>NUCLEOTIDE SEQUENCE</scope>
</reference>
<feature type="transmembrane region" description="Helical" evidence="7">
    <location>
        <begin position="261"/>
        <end position="281"/>
    </location>
</feature>
<dbReference type="PANTHER" id="PTHR43298:SF2">
    <property type="entry name" value="FMN_FAD EXPORTER YEEO-RELATED"/>
    <property type="match status" value="1"/>
</dbReference>
<evidence type="ECO:0000256" key="6">
    <source>
        <dbReference type="ARBA" id="ARBA00023136"/>
    </source>
</evidence>
<dbReference type="GO" id="GO:0042910">
    <property type="term" value="F:xenobiotic transmembrane transporter activity"/>
    <property type="evidence" value="ECO:0007669"/>
    <property type="project" value="InterPro"/>
</dbReference>
<dbReference type="NCBIfam" id="TIGR00797">
    <property type="entry name" value="matE"/>
    <property type="match status" value="1"/>
</dbReference>
<comment type="subcellular location">
    <subcellularLocation>
        <location evidence="1">Membrane</location>
        <topology evidence="1">Multi-pass membrane protein</topology>
    </subcellularLocation>
</comment>
<feature type="transmembrane region" description="Helical" evidence="7">
    <location>
        <begin position="12"/>
        <end position="32"/>
    </location>
</feature>
<feature type="transmembrane region" description="Helical" evidence="7">
    <location>
        <begin position="128"/>
        <end position="147"/>
    </location>
</feature>
<feature type="transmembrane region" description="Helical" evidence="7">
    <location>
        <begin position="225"/>
        <end position="249"/>
    </location>
</feature>
<keyword evidence="3" id="KW-0813">Transport</keyword>
<dbReference type="GO" id="GO:0005886">
    <property type="term" value="C:plasma membrane"/>
    <property type="evidence" value="ECO:0007669"/>
    <property type="project" value="TreeGrafter"/>
</dbReference>
<evidence type="ECO:0000256" key="2">
    <source>
        <dbReference type="ARBA" id="ARBA00010199"/>
    </source>
</evidence>
<evidence type="ECO:0000256" key="3">
    <source>
        <dbReference type="ARBA" id="ARBA00022448"/>
    </source>
</evidence>
<feature type="transmembrane region" description="Helical" evidence="7">
    <location>
        <begin position="349"/>
        <end position="368"/>
    </location>
</feature>
<evidence type="ECO:0000256" key="5">
    <source>
        <dbReference type="ARBA" id="ARBA00022989"/>
    </source>
</evidence>
<dbReference type="Pfam" id="PF01554">
    <property type="entry name" value="MatE"/>
    <property type="match status" value="2"/>
</dbReference>
<feature type="transmembrane region" description="Helical" evidence="7">
    <location>
        <begin position="159"/>
        <end position="178"/>
    </location>
</feature>
<sequence length="436" mass="48294">MRKELLRLAVPNILANLSIPLLGTVNLAVLAHLDSTSYLAAVSLAGIIFNFILWSFSFLRMSTTGITAQNFGARDSAEVSSSLYRSVLIAGIVGLIVILLRDQILLLGFRMLHPDASLSGIMTEYYNIRIWVVPASLINFVILGWLLGVQDSAAGMLMIIFENAVNVALNLYFVVYLGMAADGVALGTTIAGWSALAFGVFLILIRHRKLASQLSRQAIFVFSKLTRVLSVNANIFLRSFSLLTVFSWFTYASKLYGNDVLALNTLLMQFFMFFSFFIDGFSYAGESLSGKYLGAGKIRLLRITVKTLFRWALATSLVFSLLYLVGGQWVFSLMTNNEVLLDLALKQRFWVVLIPLVSFVAFVWDGIFAGMTHTAAMRNVMLIAVLGVFFPLYFLLEGALPGMNLWIAFLSFFVARSVGMTLAVPKQLKVFNVKGF</sequence>
<evidence type="ECO:0000256" key="1">
    <source>
        <dbReference type="ARBA" id="ARBA00004141"/>
    </source>
</evidence>
<feature type="transmembrane region" description="Helical" evidence="7">
    <location>
        <begin position="38"/>
        <end position="61"/>
    </location>
</feature>
<name>A0A644WZE6_9ZZZZ</name>
<evidence type="ECO:0000313" key="8">
    <source>
        <dbReference type="EMBL" id="MPM07314.1"/>
    </source>
</evidence>
<dbReference type="EMBL" id="VSSQ01001322">
    <property type="protein sequence ID" value="MPM07314.1"/>
    <property type="molecule type" value="Genomic_DNA"/>
</dbReference>
<feature type="transmembrane region" description="Helical" evidence="7">
    <location>
        <begin position="82"/>
        <end position="100"/>
    </location>
</feature>
<gene>
    <name evidence="8" type="primary">dinF_3</name>
    <name evidence="8" type="ORF">SDC9_53620</name>
</gene>
<comment type="caution">
    <text evidence="8">The sequence shown here is derived from an EMBL/GenBank/DDBJ whole genome shotgun (WGS) entry which is preliminary data.</text>
</comment>